<dbReference type="AlphaFoldDB" id="A0ABD2MGR2"/>
<dbReference type="EMBL" id="JABFTP020000001">
    <property type="protein sequence ID" value="KAL3265549.1"/>
    <property type="molecule type" value="Genomic_DNA"/>
</dbReference>
<gene>
    <name evidence="2" type="ORF">HHI36_009754</name>
</gene>
<comment type="caution">
    <text evidence="2">The sequence shown here is derived from an EMBL/GenBank/DDBJ whole genome shotgun (WGS) entry which is preliminary data.</text>
</comment>
<evidence type="ECO:0000256" key="1">
    <source>
        <dbReference type="SAM" id="MobiDB-lite"/>
    </source>
</evidence>
<feature type="compositionally biased region" description="Basic residues" evidence="1">
    <location>
        <begin position="35"/>
        <end position="44"/>
    </location>
</feature>
<protein>
    <submittedName>
        <fullName evidence="2">Uncharacterized protein</fullName>
    </submittedName>
</protein>
<name>A0ABD2MGR2_9CUCU</name>
<keyword evidence="3" id="KW-1185">Reference proteome</keyword>
<dbReference type="Proteomes" id="UP001516400">
    <property type="component" value="Unassembled WGS sequence"/>
</dbReference>
<evidence type="ECO:0000313" key="3">
    <source>
        <dbReference type="Proteomes" id="UP001516400"/>
    </source>
</evidence>
<sequence>MVIPKAIEWKKLEVIVPESEVDNTQKLASIEKTSKLRQKHRKRSSPTSSKSEVEEEYEGSTKIYEGDEYCYRHQRNWAKKRKLNISMWPKPNIFSCHGIYINLLLSKEEIDEDLYLIREGTSPINN</sequence>
<proteinExistence type="predicted"/>
<accession>A0ABD2MGR2</accession>
<organism evidence="2 3">
    <name type="scientific">Cryptolaemus montrouzieri</name>
    <dbReference type="NCBI Taxonomy" id="559131"/>
    <lineage>
        <taxon>Eukaryota</taxon>
        <taxon>Metazoa</taxon>
        <taxon>Ecdysozoa</taxon>
        <taxon>Arthropoda</taxon>
        <taxon>Hexapoda</taxon>
        <taxon>Insecta</taxon>
        <taxon>Pterygota</taxon>
        <taxon>Neoptera</taxon>
        <taxon>Endopterygota</taxon>
        <taxon>Coleoptera</taxon>
        <taxon>Polyphaga</taxon>
        <taxon>Cucujiformia</taxon>
        <taxon>Coccinelloidea</taxon>
        <taxon>Coccinellidae</taxon>
        <taxon>Scymninae</taxon>
        <taxon>Scymnini</taxon>
        <taxon>Cryptolaemus</taxon>
    </lineage>
</organism>
<reference evidence="2 3" key="1">
    <citation type="journal article" date="2021" name="BMC Biol.">
        <title>Horizontally acquired antibacterial genes associated with adaptive radiation of ladybird beetles.</title>
        <authorList>
            <person name="Li H.S."/>
            <person name="Tang X.F."/>
            <person name="Huang Y.H."/>
            <person name="Xu Z.Y."/>
            <person name="Chen M.L."/>
            <person name="Du X.Y."/>
            <person name="Qiu B.Y."/>
            <person name="Chen P.T."/>
            <person name="Zhang W."/>
            <person name="Slipinski A."/>
            <person name="Escalona H.E."/>
            <person name="Waterhouse R.M."/>
            <person name="Zwick A."/>
            <person name="Pang H."/>
        </authorList>
    </citation>
    <scope>NUCLEOTIDE SEQUENCE [LARGE SCALE GENOMIC DNA]</scope>
    <source>
        <strain evidence="2">SYSU2018</strain>
    </source>
</reference>
<feature type="region of interest" description="Disordered" evidence="1">
    <location>
        <begin position="29"/>
        <end position="59"/>
    </location>
</feature>
<evidence type="ECO:0000313" key="2">
    <source>
        <dbReference type="EMBL" id="KAL3265549.1"/>
    </source>
</evidence>